<dbReference type="InterPro" id="IPR004961">
    <property type="entry name" value="Lipase_chaperone"/>
</dbReference>
<keyword evidence="5" id="KW-1003">Cell membrane</keyword>
<evidence type="ECO:0000256" key="10">
    <source>
        <dbReference type="ARBA" id="ARBA00023098"/>
    </source>
</evidence>
<evidence type="ECO:0000256" key="16">
    <source>
        <dbReference type="SAM" id="MobiDB-lite"/>
    </source>
</evidence>
<accession>A0A1I0F7I3</accession>
<keyword evidence="9 17" id="KW-1133">Transmembrane helix</keyword>
<evidence type="ECO:0000313" key="19">
    <source>
        <dbReference type="Proteomes" id="UP000198762"/>
    </source>
</evidence>
<comment type="similarity">
    <text evidence="3">Belongs to the lipase chaperone family.</text>
</comment>
<comment type="function">
    <text evidence="1">May be involved in the folding of the extracellular lipase during its passage through the periplasm.</text>
</comment>
<dbReference type="GO" id="GO:0016042">
    <property type="term" value="P:lipid catabolic process"/>
    <property type="evidence" value="ECO:0007669"/>
    <property type="project" value="UniProtKB-KW"/>
</dbReference>
<evidence type="ECO:0000313" key="18">
    <source>
        <dbReference type="EMBL" id="SET53835.1"/>
    </source>
</evidence>
<name>A0A1I0F7I3_9GAMM</name>
<evidence type="ECO:0000256" key="11">
    <source>
        <dbReference type="ARBA" id="ARBA00023136"/>
    </source>
</evidence>
<evidence type="ECO:0000256" key="15">
    <source>
        <dbReference type="ARBA" id="ARBA00033028"/>
    </source>
</evidence>
<proteinExistence type="inferred from homology"/>
<dbReference type="GO" id="GO:0051082">
    <property type="term" value="F:unfolded protein binding"/>
    <property type="evidence" value="ECO:0007669"/>
    <property type="project" value="InterPro"/>
</dbReference>
<evidence type="ECO:0000256" key="5">
    <source>
        <dbReference type="ARBA" id="ARBA00022475"/>
    </source>
</evidence>
<dbReference type="RefSeq" id="WP_091852568.1">
    <property type="nucleotide sequence ID" value="NZ_FOHZ01000012.1"/>
</dbReference>
<keyword evidence="6" id="KW-0997">Cell inner membrane</keyword>
<evidence type="ECO:0000256" key="8">
    <source>
        <dbReference type="ARBA" id="ARBA00022963"/>
    </source>
</evidence>
<organism evidence="18 19">
    <name type="scientific">Marinobacter segnicrescens</name>
    <dbReference type="NCBI Taxonomy" id="430453"/>
    <lineage>
        <taxon>Bacteria</taxon>
        <taxon>Pseudomonadati</taxon>
        <taxon>Pseudomonadota</taxon>
        <taxon>Gammaproteobacteria</taxon>
        <taxon>Pseudomonadales</taxon>
        <taxon>Marinobacteraceae</taxon>
        <taxon>Marinobacter</taxon>
    </lineage>
</organism>
<evidence type="ECO:0000256" key="2">
    <source>
        <dbReference type="ARBA" id="ARBA00004383"/>
    </source>
</evidence>
<evidence type="ECO:0000256" key="13">
    <source>
        <dbReference type="ARBA" id="ARBA00030948"/>
    </source>
</evidence>
<keyword evidence="11 17" id="KW-0472">Membrane</keyword>
<comment type="subcellular location">
    <subcellularLocation>
        <location evidence="2">Cell inner membrane</location>
        <topology evidence="2">Single-pass membrane protein</topology>
        <orientation evidence="2">Periplasmic side</orientation>
    </subcellularLocation>
</comment>
<feature type="region of interest" description="Disordered" evidence="16">
    <location>
        <begin position="34"/>
        <end position="58"/>
    </location>
</feature>
<keyword evidence="19" id="KW-1185">Reference proteome</keyword>
<evidence type="ECO:0000256" key="9">
    <source>
        <dbReference type="ARBA" id="ARBA00022989"/>
    </source>
</evidence>
<sequence>MNRDGWWLIAAISPLLLLGGWMLWPDRHEPTLTWSSAETPPGKPREIPSQWHPPVPVSRPGEARFPAENAVEAAQAPVESADIRLDRLQHALANIAVDQDGNLVLDEVALASLQQAFRAVENVDMAMLEELQLYVQAGLAGETGAQAAEILGDYVRYRSHLAKAEAEWSSQQELSPNQRLERTIALRRQYIDPVAASQLFAGEDAHQRYLIAMEDIRSDPSLTEQARRHSFARVREDLRRGTLLVDSSDGAIASQLRTDRERWQQLGLTNETRRHLEQQSLGLVAARDLAGSDPQDWQRRYRQFDQEREVVLRAGLAEDEKQRQIEGLVDTYFTKSERDAAEAWLPPHLRLEAVR</sequence>
<keyword evidence="12" id="KW-0143">Chaperone</keyword>
<keyword evidence="7 17" id="KW-0812">Transmembrane</keyword>
<dbReference type="Pfam" id="PF03280">
    <property type="entry name" value="Lipase_chap"/>
    <property type="match status" value="1"/>
</dbReference>
<dbReference type="EMBL" id="FOHZ01000012">
    <property type="protein sequence ID" value="SET53835.1"/>
    <property type="molecule type" value="Genomic_DNA"/>
</dbReference>
<dbReference type="AlphaFoldDB" id="A0A1I0F7I3"/>
<dbReference type="Proteomes" id="UP000198762">
    <property type="component" value="Unassembled WGS sequence"/>
</dbReference>
<evidence type="ECO:0000256" key="3">
    <source>
        <dbReference type="ARBA" id="ARBA00010358"/>
    </source>
</evidence>
<feature type="transmembrane region" description="Helical" evidence="17">
    <location>
        <begin position="6"/>
        <end position="24"/>
    </location>
</feature>
<evidence type="ECO:0000256" key="7">
    <source>
        <dbReference type="ARBA" id="ARBA00022692"/>
    </source>
</evidence>
<evidence type="ECO:0000256" key="4">
    <source>
        <dbReference type="ARBA" id="ARBA00019692"/>
    </source>
</evidence>
<gene>
    <name evidence="18" type="ORF">SAMN04487962_1124</name>
</gene>
<evidence type="ECO:0000256" key="12">
    <source>
        <dbReference type="ARBA" id="ARBA00023186"/>
    </source>
</evidence>
<reference evidence="19" key="1">
    <citation type="submission" date="2016-10" db="EMBL/GenBank/DDBJ databases">
        <authorList>
            <person name="Varghese N."/>
            <person name="Submissions S."/>
        </authorList>
    </citation>
    <scope>NUCLEOTIDE SEQUENCE [LARGE SCALE GENOMIC DNA]</scope>
    <source>
        <strain evidence="19">CGMCC 1.6489</strain>
    </source>
</reference>
<keyword evidence="10" id="KW-0443">Lipid metabolism</keyword>
<dbReference type="SUPFAM" id="SSF158855">
    <property type="entry name" value="Lipase chaperone-like"/>
    <property type="match status" value="1"/>
</dbReference>
<protein>
    <recommendedName>
        <fullName evidence="4">Lipase chaperone</fullName>
    </recommendedName>
    <alternativeName>
        <fullName evidence="15">Lipase foldase</fullName>
    </alternativeName>
    <alternativeName>
        <fullName evidence="13">Lipase helper protein</fullName>
    </alternativeName>
    <alternativeName>
        <fullName evidence="14">Lipase modulator</fullName>
    </alternativeName>
</protein>
<dbReference type="GO" id="GO:0006457">
    <property type="term" value="P:protein folding"/>
    <property type="evidence" value="ECO:0007669"/>
    <property type="project" value="InterPro"/>
</dbReference>
<keyword evidence="8" id="KW-0442">Lipid degradation</keyword>
<dbReference type="GO" id="GO:0005886">
    <property type="term" value="C:plasma membrane"/>
    <property type="evidence" value="ECO:0007669"/>
    <property type="project" value="UniProtKB-SubCell"/>
</dbReference>
<evidence type="ECO:0000256" key="14">
    <source>
        <dbReference type="ARBA" id="ARBA00031542"/>
    </source>
</evidence>
<evidence type="ECO:0000256" key="6">
    <source>
        <dbReference type="ARBA" id="ARBA00022519"/>
    </source>
</evidence>
<evidence type="ECO:0000256" key="17">
    <source>
        <dbReference type="SAM" id="Phobius"/>
    </source>
</evidence>
<evidence type="ECO:0000256" key="1">
    <source>
        <dbReference type="ARBA" id="ARBA00003280"/>
    </source>
</evidence>